<dbReference type="OrthoDB" id="19419at2759"/>
<dbReference type="AlphaFoldDB" id="S7XI49"/>
<comment type="caution">
    <text evidence="1">The sequence shown here is derived from an EMBL/GenBank/DDBJ whole genome shotgun (WGS) entry which is preliminary data.</text>
</comment>
<reference evidence="2" key="1">
    <citation type="journal article" date="2013" name="PLoS Genet.">
        <title>The genome of Spraguea lophii and the basis of host-microsporidian interactions.</title>
        <authorList>
            <person name="Campbell S.E."/>
            <person name="Williams T.A."/>
            <person name="Yousuf A."/>
            <person name="Soanes D.M."/>
            <person name="Paszkiewicz K.H."/>
            <person name="Williams B.A.P."/>
        </authorList>
    </citation>
    <scope>NUCLEOTIDE SEQUENCE [LARGE SCALE GENOMIC DNA]</scope>
    <source>
        <strain evidence="2">42_110</strain>
    </source>
</reference>
<sequence length="169" mass="20624">METPEKHLISLQKEIDEEYDIYVKEEFNLRLQHHKTIIPILQRRDNIIAKIENFWPMAIIHYDLMMDMLPLICDKIEVDFISKLKVWYEENKICVKIVIAPNKFLKSKEIIKKMNVFDKTVEETKLEYKQNINSKLLEFFENGKFDKEMFDIFYELYVNGIFYYCLQYD</sequence>
<dbReference type="STRING" id="1358809.S7XI49"/>
<dbReference type="OMA" id="FRENDYD"/>
<dbReference type="HOGENOM" id="CLU_125119_0_0_1"/>
<accession>S7XI49</accession>
<proteinExistence type="predicted"/>
<organism evidence="1 2">
    <name type="scientific">Spraguea lophii (strain 42_110)</name>
    <name type="common">Microsporidian parasite</name>
    <dbReference type="NCBI Taxonomy" id="1358809"/>
    <lineage>
        <taxon>Eukaryota</taxon>
        <taxon>Fungi</taxon>
        <taxon>Fungi incertae sedis</taxon>
        <taxon>Microsporidia</taxon>
        <taxon>Spragueidae</taxon>
        <taxon>Spraguea</taxon>
    </lineage>
</organism>
<keyword evidence="2" id="KW-1185">Reference proteome</keyword>
<evidence type="ECO:0000313" key="1">
    <source>
        <dbReference type="EMBL" id="EPR78694.1"/>
    </source>
</evidence>
<gene>
    <name evidence="1" type="ORF">SLOPH_1407</name>
</gene>
<dbReference type="EMBL" id="ATCN01000611">
    <property type="protein sequence ID" value="EPR78694.1"/>
    <property type="molecule type" value="Genomic_DNA"/>
</dbReference>
<name>S7XI49_SPRLO</name>
<dbReference type="VEuPathDB" id="MicrosporidiaDB:SLOPH_1407"/>
<dbReference type="InterPro" id="IPR037231">
    <property type="entry name" value="NAP-like_sf"/>
</dbReference>
<dbReference type="SUPFAM" id="SSF143113">
    <property type="entry name" value="NAP-like"/>
    <property type="match status" value="1"/>
</dbReference>
<dbReference type="Proteomes" id="UP000014978">
    <property type="component" value="Unassembled WGS sequence"/>
</dbReference>
<evidence type="ECO:0000313" key="2">
    <source>
        <dbReference type="Proteomes" id="UP000014978"/>
    </source>
</evidence>
<protein>
    <submittedName>
        <fullName evidence="1">Nucleosome assembly protein</fullName>
    </submittedName>
</protein>
<dbReference type="InParanoid" id="S7XI49"/>